<dbReference type="InterPro" id="IPR010325">
    <property type="entry name" value="Rhamnogal_lyase"/>
</dbReference>
<keyword evidence="1" id="KW-0456">Lyase</keyword>
<dbReference type="Gramene" id="PRQ51957">
    <property type="protein sequence ID" value="PRQ51957"/>
    <property type="gene ID" value="RchiOBHm_Chr2g0150221"/>
</dbReference>
<name>A0A2P6RZU7_ROSCH</name>
<dbReference type="InterPro" id="IPR051850">
    <property type="entry name" value="Polysacch_Lyase_4"/>
</dbReference>
<evidence type="ECO:0000313" key="2">
    <source>
        <dbReference type="Proteomes" id="UP000238479"/>
    </source>
</evidence>
<proteinExistence type="predicted"/>
<dbReference type="Proteomes" id="UP000238479">
    <property type="component" value="Chromosome 2"/>
</dbReference>
<dbReference type="PANTHER" id="PTHR32018:SF6">
    <property type="entry name" value="RHAMNOGALACTURONAN ENDOLYASE"/>
    <property type="match status" value="1"/>
</dbReference>
<dbReference type="GO" id="GO:0016829">
    <property type="term" value="F:lyase activity"/>
    <property type="evidence" value="ECO:0007669"/>
    <property type="project" value="UniProtKB-KW"/>
</dbReference>
<reference evidence="1 2" key="1">
    <citation type="journal article" date="2018" name="Nat. Genet.">
        <title>The Rosa genome provides new insights in the design of modern roses.</title>
        <authorList>
            <person name="Bendahmane M."/>
        </authorList>
    </citation>
    <scope>NUCLEOTIDE SEQUENCE [LARGE SCALE GENOMIC DNA]</scope>
    <source>
        <strain evidence="2">cv. Old Blush</strain>
    </source>
</reference>
<dbReference type="EMBL" id="PDCK01000040">
    <property type="protein sequence ID" value="PRQ51957.1"/>
    <property type="molecule type" value="Genomic_DNA"/>
</dbReference>
<evidence type="ECO:0000313" key="1">
    <source>
        <dbReference type="EMBL" id="PRQ51957.1"/>
    </source>
</evidence>
<dbReference type="STRING" id="74649.A0A2P6RZU7"/>
<dbReference type="Pfam" id="PF06045">
    <property type="entry name" value="Rhamnogal_lyase"/>
    <property type="match status" value="1"/>
</dbReference>
<organism evidence="1 2">
    <name type="scientific">Rosa chinensis</name>
    <name type="common">China rose</name>
    <dbReference type="NCBI Taxonomy" id="74649"/>
    <lineage>
        <taxon>Eukaryota</taxon>
        <taxon>Viridiplantae</taxon>
        <taxon>Streptophyta</taxon>
        <taxon>Embryophyta</taxon>
        <taxon>Tracheophyta</taxon>
        <taxon>Spermatophyta</taxon>
        <taxon>Magnoliopsida</taxon>
        <taxon>eudicotyledons</taxon>
        <taxon>Gunneridae</taxon>
        <taxon>Pentapetalae</taxon>
        <taxon>rosids</taxon>
        <taxon>fabids</taxon>
        <taxon>Rosales</taxon>
        <taxon>Rosaceae</taxon>
        <taxon>Rosoideae</taxon>
        <taxon>Rosoideae incertae sedis</taxon>
        <taxon>Rosa</taxon>
    </lineage>
</organism>
<protein>
    <submittedName>
        <fullName evidence="1">Putative rhamnogalacturonate lyase</fullName>
    </submittedName>
</protein>
<accession>A0A2P6RZU7</accession>
<dbReference type="OMA" id="WICTDDE"/>
<dbReference type="AlphaFoldDB" id="A0A2P6RZU7"/>
<gene>
    <name evidence="1" type="ORF">RchiOBHm_Chr2g0150221</name>
</gene>
<dbReference type="PANTHER" id="PTHR32018">
    <property type="entry name" value="RHAMNOGALACTURONATE LYASE FAMILY PROTEIN"/>
    <property type="match status" value="1"/>
</dbReference>
<keyword evidence="2" id="KW-1185">Reference proteome</keyword>
<sequence length="79" mass="9562">MVFKLQQAKFWYMALSDTRQRFMPTAYERGYYGMKLAYKEFVLLNNTREVDDKYQYSIEDKDNKVHGWICTDDESHVGF</sequence>
<comment type="caution">
    <text evidence="1">The sequence shown here is derived from an EMBL/GenBank/DDBJ whole genome shotgun (WGS) entry which is preliminary data.</text>
</comment>